<organism evidence="1 2">
    <name type="scientific">Nostoc parmelioides FACHB-3921</name>
    <dbReference type="NCBI Taxonomy" id="2692909"/>
    <lineage>
        <taxon>Bacteria</taxon>
        <taxon>Bacillati</taxon>
        <taxon>Cyanobacteriota</taxon>
        <taxon>Cyanophyceae</taxon>
        <taxon>Nostocales</taxon>
        <taxon>Nostocaceae</taxon>
        <taxon>Nostoc</taxon>
    </lineage>
</organism>
<sequence>MSKVGVVLNLKSELPDNYVNYQIIEYLKLVKSSKFDLDKLVGFCEELNSSFNSGNYIASILVIRAIINHIPPIFGQQTFHQVISQVSKSRRELFKPLEEIARDVADLHTHDVIRHKENLPTRNQVEPFKPNLEFLLQEILVEMEKIK</sequence>
<accession>A0ABR8BS81</accession>
<dbReference type="Proteomes" id="UP000621307">
    <property type="component" value="Unassembled WGS sequence"/>
</dbReference>
<gene>
    <name evidence="1" type="ORF">H6G14_31780</name>
</gene>
<name>A0ABR8BS81_9NOSO</name>
<reference evidence="1 2" key="1">
    <citation type="journal article" date="2020" name="ISME J.">
        <title>Comparative genomics reveals insights into cyanobacterial evolution and habitat adaptation.</title>
        <authorList>
            <person name="Chen M.Y."/>
            <person name="Teng W.K."/>
            <person name="Zhao L."/>
            <person name="Hu C.X."/>
            <person name="Zhou Y.K."/>
            <person name="Han B.P."/>
            <person name="Song L.R."/>
            <person name="Shu W.S."/>
        </authorList>
    </citation>
    <scope>NUCLEOTIDE SEQUENCE [LARGE SCALE GENOMIC DNA]</scope>
    <source>
        <strain evidence="1 2">FACHB-3921</strain>
    </source>
</reference>
<comment type="caution">
    <text evidence="1">The sequence shown here is derived from an EMBL/GenBank/DDBJ whole genome shotgun (WGS) entry which is preliminary data.</text>
</comment>
<evidence type="ECO:0000313" key="1">
    <source>
        <dbReference type="EMBL" id="MBD2255760.1"/>
    </source>
</evidence>
<proteinExistence type="predicted"/>
<keyword evidence="2" id="KW-1185">Reference proteome</keyword>
<dbReference type="EMBL" id="JACJQL010000125">
    <property type="protein sequence ID" value="MBD2255760.1"/>
    <property type="molecule type" value="Genomic_DNA"/>
</dbReference>
<evidence type="ECO:0000313" key="2">
    <source>
        <dbReference type="Proteomes" id="UP000621307"/>
    </source>
</evidence>
<protein>
    <submittedName>
        <fullName evidence="1">Uncharacterized protein</fullName>
    </submittedName>
</protein>